<organism evidence="2">
    <name type="scientific">candidate division WOR-3 bacterium</name>
    <dbReference type="NCBI Taxonomy" id="2052148"/>
    <lineage>
        <taxon>Bacteria</taxon>
        <taxon>Bacteria division WOR-3</taxon>
    </lineage>
</organism>
<dbReference type="SMART" id="SM00567">
    <property type="entry name" value="EZ_HEAT"/>
    <property type="match status" value="13"/>
</dbReference>
<accession>A0A7V3PT87</accession>
<gene>
    <name evidence="2" type="ORF">ENX16_02670</name>
</gene>
<proteinExistence type="predicted"/>
<dbReference type="PANTHER" id="PTHR12697:SF5">
    <property type="entry name" value="DEOXYHYPUSINE HYDROXYLASE"/>
    <property type="match status" value="1"/>
</dbReference>
<dbReference type="PROSITE" id="PS50077">
    <property type="entry name" value="HEAT_REPEAT"/>
    <property type="match status" value="3"/>
</dbReference>
<reference evidence="2" key="1">
    <citation type="journal article" date="2020" name="mSystems">
        <title>Genome- and Community-Level Interaction Insights into Carbon Utilization and Element Cycling Functions of Hydrothermarchaeota in Hydrothermal Sediment.</title>
        <authorList>
            <person name="Zhou Z."/>
            <person name="Liu Y."/>
            <person name="Xu W."/>
            <person name="Pan J."/>
            <person name="Luo Z.H."/>
            <person name="Li M."/>
        </authorList>
    </citation>
    <scope>NUCLEOTIDE SEQUENCE [LARGE SCALE GENOMIC DNA]</scope>
    <source>
        <strain evidence="2">SpSt-914</strain>
    </source>
</reference>
<comment type="caution">
    <text evidence="2">The sequence shown here is derived from an EMBL/GenBank/DDBJ whole genome shotgun (WGS) entry which is preliminary data.</text>
</comment>
<sequence>MPVGQLIAELNSPDPKLRLEAINRLSELDPMTAAGTIVFLLKDPEPEIRKRVAVILSNIGKPAVEPLTRYLASWQGSVDPWLVELLESLKPAEGVDFLLKHLNEAEPAVRSAIAKALGAIGIEYKNEPGMVTVKAMEGLLELLRDLNPQVQVAAAVALGNLGREAAVNPLLDELKDDNPEVRKAAAGALGKIGTTAAGAELNRLANNDPVVEVQEAARQALEQISERSVRSLLEALSSADMNEWEAAMNKLLAAGQVALPPLKRLAKRGDVDIRRLVAGVLGMIGDQSGLEPLCWLVDDAESGVRLAAVQALGKIRHVRAAERLSQLLEDPDPKIAGMAANALEKLGELAVEPVFGILTHESADVRVRAIDVLGRLRHEGACERLVRGLKDGSYWVRLVSAQALGEIGEPEVVPALVEALDDANHLVRAMAAEALGKIQDYRASMKLLEHIDDENDLVRRNVFLALARIGNPAAIPFLLKALDEKEVQVRLAAIEALGLLRAKPAAEKLRAIVKPWPLSREPALIKEAARWALELIESVG</sequence>
<dbReference type="GO" id="GO:0016491">
    <property type="term" value="F:oxidoreductase activity"/>
    <property type="evidence" value="ECO:0007669"/>
    <property type="project" value="TreeGrafter"/>
</dbReference>
<dbReference type="SUPFAM" id="SSF48371">
    <property type="entry name" value="ARM repeat"/>
    <property type="match status" value="2"/>
</dbReference>
<dbReference type="EMBL" id="DTMZ01000058">
    <property type="protein sequence ID" value="HGD12968.1"/>
    <property type="molecule type" value="Genomic_DNA"/>
</dbReference>
<protein>
    <submittedName>
        <fullName evidence="2">HEAT repeat domain-containing protein</fullName>
    </submittedName>
</protein>
<dbReference type="PANTHER" id="PTHR12697">
    <property type="entry name" value="PBS LYASE HEAT-LIKE PROTEIN"/>
    <property type="match status" value="1"/>
</dbReference>
<name>A0A7V3PT87_UNCW3</name>
<evidence type="ECO:0000313" key="2">
    <source>
        <dbReference type="EMBL" id="HGD12968.1"/>
    </source>
</evidence>
<dbReference type="Pfam" id="PF13646">
    <property type="entry name" value="HEAT_2"/>
    <property type="match status" value="5"/>
</dbReference>
<dbReference type="AlphaFoldDB" id="A0A7V3PT87"/>
<dbReference type="InterPro" id="IPR021133">
    <property type="entry name" value="HEAT_type_2"/>
</dbReference>
<dbReference type="InterPro" id="IPR004155">
    <property type="entry name" value="PBS_lyase_HEAT"/>
</dbReference>
<dbReference type="Gene3D" id="1.25.10.10">
    <property type="entry name" value="Leucine-rich Repeat Variant"/>
    <property type="match status" value="5"/>
</dbReference>
<evidence type="ECO:0000256" key="1">
    <source>
        <dbReference type="ARBA" id="ARBA00045876"/>
    </source>
</evidence>
<dbReference type="InterPro" id="IPR011989">
    <property type="entry name" value="ARM-like"/>
</dbReference>
<dbReference type="InterPro" id="IPR016024">
    <property type="entry name" value="ARM-type_fold"/>
</dbReference>
<comment type="function">
    <text evidence="1">Catalyzes the hydroxylation of the N(6)-(4-aminobutyl)-L-lysine intermediate produced by deoxyhypusine synthase/DHPS on a critical lysine of the eukaryotic translation initiation factor 5A/eIF-5A. This is the second step of the post-translational modification of that lysine into an unusual amino acid residue named hypusine. Hypusination is unique to mature eIF-5A factor and is essential for its function.</text>
</comment>